<feature type="compositionally biased region" description="Acidic residues" evidence="1">
    <location>
        <begin position="18"/>
        <end position="30"/>
    </location>
</feature>
<dbReference type="AlphaFoldDB" id="A0A699LA34"/>
<gene>
    <name evidence="2" type="ORF">Tci_704659</name>
</gene>
<name>A0A699LA34_TANCI</name>
<evidence type="ECO:0000313" key="2">
    <source>
        <dbReference type="EMBL" id="GFB32688.1"/>
    </source>
</evidence>
<feature type="region of interest" description="Disordered" evidence="1">
    <location>
        <begin position="1"/>
        <end position="69"/>
    </location>
</feature>
<feature type="region of interest" description="Disordered" evidence="1">
    <location>
        <begin position="99"/>
        <end position="182"/>
    </location>
</feature>
<evidence type="ECO:0000256" key="1">
    <source>
        <dbReference type="SAM" id="MobiDB-lite"/>
    </source>
</evidence>
<organism evidence="2">
    <name type="scientific">Tanacetum cinerariifolium</name>
    <name type="common">Dalmatian daisy</name>
    <name type="synonym">Chrysanthemum cinerariifolium</name>
    <dbReference type="NCBI Taxonomy" id="118510"/>
    <lineage>
        <taxon>Eukaryota</taxon>
        <taxon>Viridiplantae</taxon>
        <taxon>Streptophyta</taxon>
        <taxon>Embryophyta</taxon>
        <taxon>Tracheophyta</taxon>
        <taxon>Spermatophyta</taxon>
        <taxon>Magnoliopsida</taxon>
        <taxon>eudicotyledons</taxon>
        <taxon>Gunneridae</taxon>
        <taxon>Pentapetalae</taxon>
        <taxon>asterids</taxon>
        <taxon>campanulids</taxon>
        <taxon>Asterales</taxon>
        <taxon>Asteraceae</taxon>
        <taxon>Asteroideae</taxon>
        <taxon>Anthemideae</taxon>
        <taxon>Anthemidinae</taxon>
        <taxon>Tanacetum</taxon>
    </lineage>
</organism>
<dbReference type="EMBL" id="BKCJ010602769">
    <property type="protein sequence ID" value="GFB32688.1"/>
    <property type="molecule type" value="Genomic_DNA"/>
</dbReference>
<reference evidence="2" key="1">
    <citation type="journal article" date="2019" name="Sci. Rep.">
        <title>Draft genome of Tanacetum cinerariifolium, the natural source of mosquito coil.</title>
        <authorList>
            <person name="Yamashiro T."/>
            <person name="Shiraishi A."/>
            <person name="Satake H."/>
            <person name="Nakayama K."/>
        </authorList>
    </citation>
    <scope>NUCLEOTIDE SEQUENCE</scope>
</reference>
<comment type="caution">
    <text evidence="2">The sequence shown here is derived from an EMBL/GenBank/DDBJ whole genome shotgun (WGS) entry which is preliminary data.</text>
</comment>
<feature type="non-terminal residue" evidence="2">
    <location>
        <position position="1"/>
    </location>
</feature>
<proteinExistence type="predicted"/>
<feature type="compositionally biased region" description="Basic residues" evidence="1">
    <location>
        <begin position="1"/>
        <end position="11"/>
    </location>
</feature>
<sequence>GLVGKIRKPKSPLKLVDEPSDEGFPVEEPVELSLKEQAERTQGPTRLVVVREPDSGRIQPLPDLQGKGKTKVIDEQAAHDLLTLLTSKNKSPVDQFIFQRRTPMPTKASRPAESPSLDTELALTDSETEFNDVVPKINTGDQDEGQARPDPGVQDEGQAGSNPGDARKSQPQSSHVVHARPNLEYIDLEATDALTQQNPEQMDKEFTTTACLNVQENLKLPSKDQFFMEKKREEELGKTLAEA</sequence>
<accession>A0A699LA34</accession>
<protein>
    <submittedName>
        <fullName evidence="2">Uncharacterized protein</fullName>
    </submittedName>
</protein>